<dbReference type="EMBL" id="JACGCI010000046">
    <property type="protein sequence ID" value="KAF6751976.1"/>
    <property type="molecule type" value="Genomic_DNA"/>
</dbReference>
<sequence length="840" mass="96316">MDQLVATYMRWIERLNGESFDNAVPTPASADASNAWEVQVLDSFRTYRIKIAIEDGDFTPACSLLREGLVGNVPIKPSFAVSLRTLEIYRTVHLRSPHLALEPYIKSLCDIYGASYRTALREVLSACYDLYLRLRDEVELRVTNALDRTGLWRVKNVCPACTYKLEGEDTLLFSILVTMDGNDSLKRIIRRSLEATQVPLDDDEMQPTQTQPGASAERNNGRTVDSDGVYYISREQADRQGKEHSGQKGPELAEEEETHSSACAGRWQNMKKEVTEKMWGIFDETGIFLCLCRHGFVIALLDMVRSGELSKYPLAVVETLLDAFGSDIGCGYDIGCQFATTIRQSSLGARATKARFRSLVGSFHGHAHNRTCQLSNLAMYVEGLGLEDLEGCERFFSKSNALAGPLRHASVFHRQQAILQYVKHTDRFETSQNLSKFLVNNYKQALSIIEGEAELRRSMESRGIPSTETFHKWLQDEREYLEGLKNEPLEETMRMDYYQKLVELRTYEEAMSTVLGTFIGYDPSKPGRAKGRKSPEAQRRAAQENVDRTLRVVQDLEIKLDIKIRWTADSDEWKKEEARVARRTYQRCLDELERLIVSRMFELTKMNMSGTGYKLRKHIAKALQARSQAIRTALERYNAAAKKLKRSKLTWEQVVEYAFLSDFDLLRDTREDVRERPWATPVNRVLMDQYFKIKRAREEIVRLNIEIKRVVTHMQDEENFLLAMEERIFAEDRTLAFHVANYRIDRTRFFPLHLRRFNKLSKLPGFTGSIVPGTAVDSTLRQTSSGSAESNAMAVDPRSAEGDWQDDDDDEAERRHQAELDFDEEEDLDTAFNVLRVADD</sequence>
<organism evidence="3 4">
    <name type="scientific">Ephemerocybe angulata</name>
    <dbReference type="NCBI Taxonomy" id="980116"/>
    <lineage>
        <taxon>Eukaryota</taxon>
        <taxon>Fungi</taxon>
        <taxon>Dikarya</taxon>
        <taxon>Basidiomycota</taxon>
        <taxon>Agaricomycotina</taxon>
        <taxon>Agaricomycetes</taxon>
        <taxon>Agaricomycetidae</taxon>
        <taxon>Agaricales</taxon>
        <taxon>Agaricineae</taxon>
        <taxon>Psathyrellaceae</taxon>
        <taxon>Ephemerocybe</taxon>
    </lineage>
</organism>
<dbReference type="Pfam" id="PF18758">
    <property type="entry name" value="KDZ"/>
    <property type="match status" value="1"/>
</dbReference>
<evidence type="ECO:0000313" key="3">
    <source>
        <dbReference type="EMBL" id="KAF6751976.1"/>
    </source>
</evidence>
<evidence type="ECO:0000256" key="2">
    <source>
        <dbReference type="SAM" id="MobiDB-lite"/>
    </source>
</evidence>
<dbReference type="Proteomes" id="UP000521943">
    <property type="component" value="Unassembled WGS sequence"/>
</dbReference>
<proteinExistence type="predicted"/>
<dbReference type="AlphaFoldDB" id="A0A8H6HSJ7"/>
<accession>A0A8H6HSJ7</accession>
<protein>
    <submittedName>
        <fullName evidence="3">Uncharacterized protein</fullName>
    </submittedName>
</protein>
<feature type="compositionally biased region" description="Polar residues" evidence="2">
    <location>
        <begin position="206"/>
        <end position="223"/>
    </location>
</feature>
<feature type="compositionally biased region" description="Polar residues" evidence="2">
    <location>
        <begin position="780"/>
        <end position="790"/>
    </location>
</feature>
<evidence type="ECO:0000256" key="1">
    <source>
        <dbReference type="SAM" id="Coils"/>
    </source>
</evidence>
<dbReference type="PANTHER" id="PTHR33096:SF1">
    <property type="entry name" value="CXC1-LIKE CYSTEINE CLUSTER ASSOCIATED WITH KDZ TRANSPOSASES DOMAIN-CONTAINING PROTEIN"/>
    <property type="match status" value="1"/>
</dbReference>
<evidence type="ECO:0000313" key="4">
    <source>
        <dbReference type="Proteomes" id="UP000521943"/>
    </source>
</evidence>
<keyword evidence="4" id="KW-1185">Reference proteome</keyword>
<keyword evidence="1" id="KW-0175">Coiled coil</keyword>
<name>A0A8H6HSJ7_9AGAR</name>
<gene>
    <name evidence="3" type="ORF">DFP72DRAFT_1033987</name>
</gene>
<dbReference type="PANTHER" id="PTHR33096">
    <property type="entry name" value="CXC2 DOMAIN-CONTAINING PROTEIN"/>
    <property type="match status" value="1"/>
</dbReference>
<feature type="coiled-coil region" evidence="1">
    <location>
        <begin position="539"/>
        <end position="595"/>
    </location>
</feature>
<feature type="compositionally biased region" description="Basic and acidic residues" evidence="2">
    <location>
        <begin position="235"/>
        <end position="246"/>
    </location>
</feature>
<dbReference type="OrthoDB" id="3246730at2759"/>
<feature type="region of interest" description="Disordered" evidence="2">
    <location>
        <begin position="780"/>
        <end position="822"/>
    </location>
</feature>
<feature type="region of interest" description="Disordered" evidence="2">
    <location>
        <begin position="198"/>
        <end position="263"/>
    </location>
</feature>
<comment type="caution">
    <text evidence="3">The sequence shown here is derived from an EMBL/GenBank/DDBJ whole genome shotgun (WGS) entry which is preliminary data.</text>
</comment>
<dbReference type="InterPro" id="IPR040521">
    <property type="entry name" value="KDZ"/>
</dbReference>
<reference evidence="3 4" key="1">
    <citation type="submission" date="2020-07" db="EMBL/GenBank/DDBJ databases">
        <title>Comparative genomics of pyrophilous fungi reveals a link between fire events and developmental genes.</title>
        <authorList>
            <consortium name="DOE Joint Genome Institute"/>
            <person name="Steindorff A.S."/>
            <person name="Carver A."/>
            <person name="Calhoun S."/>
            <person name="Stillman K."/>
            <person name="Liu H."/>
            <person name="Lipzen A."/>
            <person name="Pangilinan J."/>
            <person name="Labutti K."/>
            <person name="Bruns T.D."/>
            <person name="Grigoriev I.V."/>
        </authorList>
    </citation>
    <scope>NUCLEOTIDE SEQUENCE [LARGE SCALE GENOMIC DNA]</scope>
    <source>
        <strain evidence="3 4">CBS 144469</strain>
    </source>
</reference>